<dbReference type="SMART" id="SM00034">
    <property type="entry name" value="CLECT"/>
    <property type="match status" value="1"/>
</dbReference>
<dbReference type="AlphaFoldDB" id="A0AA35PHZ0"/>
<dbReference type="InterPro" id="IPR001304">
    <property type="entry name" value="C-type_lectin-like"/>
</dbReference>
<dbReference type="PANTHER" id="PTHR46784">
    <property type="entry name" value="KILLER CELL LECTIN-LIKE RECEPTOR SUBFAMILY B MEMBER 1"/>
    <property type="match status" value="1"/>
</dbReference>
<keyword evidence="4" id="KW-1015">Disulfide bond</keyword>
<dbReference type="InterPro" id="IPR016186">
    <property type="entry name" value="C-type_lectin-like/link_sf"/>
</dbReference>
<dbReference type="GO" id="GO:0005886">
    <property type="term" value="C:plasma membrane"/>
    <property type="evidence" value="ECO:0007669"/>
    <property type="project" value="TreeGrafter"/>
</dbReference>
<feature type="domain" description="C-type lectin" evidence="6">
    <location>
        <begin position="109"/>
        <end position="226"/>
    </location>
</feature>
<dbReference type="PANTHER" id="PTHR46784:SF1">
    <property type="entry name" value="KILLER CELL LECTIN-LIKE RECEPTOR SUBFAMILY B MEMBER 1"/>
    <property type="match status" value="1"/>
</dbReference>
<dbReference type="Pfam" id="PF00059">
    <property type="entry name" value="Lectin_C"/>
    <property type="match status" value="1"/>
</dbReference>
<dbReference type="Gene3D" id="3.10.100.10">
    <property type="entry name" value="Mannose-Binding Protein A, subunit A"/>
    <property type="match status" value="1"/>
</dbReference>
<dbReference type="GO" id="GO:0009986">
    <property type="term" value="C:cell surface"/>
    <property type="evidence" value="ECO:0007669"/>
    <property type="project" value="TreeGrafter"/>
</dbReference>
<evidence type="ECO:0000259" key="6">
    <source>
        <dbReference type="PROSITE" id="PS50041"/>
    </source>
</evidence>
<dbReference type="PROSITE" id="PS50041">
    <property type="entry name" value="C_TYPE_LECTIN_2"/>
    <property type="match status" value="1"/>
</dbReference>
<feature type="transmembrane region" description="Helical" evidence="5">
    <location>
        <begin position="37"/>
        <end position="61"/>
    </location>
</feature>
<dbReference type="Proteomes" id="UP001178461">
    <property type="component" value="Chromosome 10"/>
</dbReference>
<evidence type="ECO:0000313" key="7">
    <source>
        <dbReference type="EMBL" id="CAI5786625.1"/>
    </source>
</evidence>
<dbReference type="GO" id="GO:0042269">
    <property type="term" value="P:regulation of natural killer cell mediated cytotoxicity"/>
    <property type="evidence" value="ECO:0007669"/>
    <property type="project" value="TreeGrafter"/>
</dbReference>
<accession>A0AA35PHZ0</accession>
<dbReference type="GO" id="GO:0038023">
    <property type="term" value="F:signaling receptor activity"/>
    <property type="evidence" value="ECO:0007669"/>
    <property type="project" value="TreeGrafter"/>
</dbReference>
<keyword evidence="2" id="KW-0964">Secreted</keyword>
<organism evidence="7 8">
    <name type="scientific">Podarcis lilfordi</name>
    <name type="common">Lilford's wall lizard</name>
    <dbReference type="NCBI Taxonomy" id="74358"/>
    <lineage>
        <taxon>Eukaryota</taxon>
        <taxon>Metazoa</taxon>
        <taxon>Chordata</taxon>
        <taxon>Craniata</taxon>
        <taxon>Vertebrata</taxon>
        <taxon>Euteleostomi</taxon>
        <taxon>Lepidosauria</taxon>
        <taxon>Squamata</taxon>
        <taxon>Bifurcata</taxon>
        <taxon>Unidentata</taxon>
        <taxon>Episquamata</taxon>
        <taxon>Laterata</taxon>
        <taxon>Lacertibaenia</taxon>
        <taxon>Lacertidae</taxon>
        <taxon>Podarcis</taxon>
    </lineage>
</organism>
<dbReference type="InterPro" id="IPR051527">
    <property type="entry name" value="KLR_subfamily_B"/>
</dbReference>
<evidence type="ECO:0000313" key="8">
    <source>
        <dbReference type="Proteomes" id="UP001178461"/>
    </source>
</evidence>
<dbReference type="SUPFAM" id="SSF56436">
    <property type="entry name" value="C-type lectin-like"/>
    <property type="match status" value="1"/>
</dbReference>
<evidence type="ECO:0000256" key="3">
    <source>
        <dbReference type="ARBA" id="ARBA00022989"/>
    </source>
</evidence>
<reference evidence="7" key="1">
    <citation type="submission" date="2022-12" db="EMBL/GenBank/DDBJ databases">
        <authorList>
            <person name="Alioto T."/>
            <person name="Alioto T."/>
            <person name="Gomez Garrido J."/>
        </authorList>
    </citation>
    <scope>NUCLEOTIDE SEQUENCE</scope>
</reference>
<keyword evidence="3 5" id="KW-1133">Transmembrane helix</keyword>
<dbReference type="InterPro" id="IPR016187">
    <property type="entry name" value="CTDL_fold"/>
</dbReference>
<dbReference type="GO" id="GO:0005576">
    <property type="term" value="C:extracellular region"/>
    <property type="evidence" value="ECO:0007669"/>
    <property type="project" value="UniProtKB-SubCell"/>
</dbReference>
<protein>
    <recommendedName>
        <fullName evidence="6">C-type lectin domain-containing protein</fullName>
    </recommendedName>
</protein>
<gene>
    <name evidence="7" type="ORF">PODLI_1B027759</name>
</gene>
<dbReference type="EMBL" id="OX395135">
    <property type="protein sequence ID" value="CAI5786625.1"/>
    <property type="molecule type" value="Genomic_DNA"/>
</dbReference>
<evidence type="ECO:0000256" key="1">
    <source>
        <dbReference type="ARBA" id="ARBA00004613"/>
    </source>
</evidence>
<sequence>MLNVARSARSFRSNTPDRSRVTIASRKRLEDEEDTSYWRSATFGVLLTSAILATLVALMCFQVDKLSKQAESQKDVMELQIIILTEILRQLQIGKAINCSVCKMQWLQHKDSCYLFRERKMGWRSSMGFCRDEFSSLAVIHNDTEQMNFLRFESKKHFRQRHGKSQYYKFWMGLTYDIVTKQWKWADGSLYDPKMHGKLPPKGCGYLQNESLFSQECEELAYVMCQTALRFGWS</sequence>
<comment type="subcellular location">
    <subcellularLocation>
        <location evidence="1">Secreted</location>
    </subcellularLocation>
</comment>
<keyword evidence="5" id="KW-0472">Membrane</keyword>
<evidence type="ECO:0000256" key="4">
    <source>
        <dbReference type="ARBA" id="ARBA00023157"/>
    </source>
</evidence>
<keyword evidence="5" id="KW-0812">Transmembrane</keyword>
<evidence type="ECO:0000256" key="5">
    <source>
        <dbReference type="SAM" id="Phobius"/>
    </source>
</evidence>
<keyword evidence="8" id="KW-1185">Reference proteome</keyword>
<evidence type="ECO:0000256" key="2">
    <source>
        <dbReference type="ARBA" id="ARBA00022525"/>
    </source>
</evidence>
<name>A0AA35PHZ0_9SAUR</name>
<proteinExistence type="predicted"/>